<feature type="region of interest" description="Disordered" evidence="5">
    <location>
        <begin position="581"/>
        <end position="734"/>
    </location>
</feature>
<evidence type="ECO:0000259" key="6">
    <source>
        <dbReference type="Pfam" id="PF12325"/>
    </source>
</evidence>
<accession>A0AAV9P8C5</accession>
<dbReference type="Proteomes" id="UP001337655">
    <property type="component" value="Unassembled WGS sequence"/>
</dbReference>
<proteinExistence type="predicted"/>
<gene>
    <name evidence="7" type="ORF">LTR77_006638</name>
</gene>
<evidence type="ECO:0000313" key="8">
    <source>
        <dbReference type="Proteomes" id="UP001337655"/>
    </source>
</evidence>
<protein>
    <recommendedName>
        <fullName evidence="6">TATA element modulatory factor 1 TATA binding domain-containing protein</fullName>
    </recommendedName>
</protein>
<comment type="caution">
    <text evidence="7">The sequence shown here is derived from an EMBL/GenBank/DDBJ whole genome shotgun (WGS) entry which is preliminary data.</text>
</comment>
<evidence type="ECO:0000313" key="7">
    <source>
        <dbReference type="EMBL" id="KAK5168070.1"/>
    </source>
</evidence>
<evidence type="ECO:0000256" key="1">
    <source>
        <dbReference type="ARBA" id="ARBA00004555"/>
    </source>
</evidence>
<reference evidence="7 8" key="1">
    <citation type="submission" date="2023-08" db="EMBL/GenBank/DDBJ databases">
        <title>Black Yeasts Isolated from many extreme environments.</title>
        <authorList>
            <person name="Coleine C."/>
            <person name="Stajich J.E."/>
            <person name="Selbmann L."/>
        </authorList>
    </citation>
    <scope>NUCLEOTIDE SEQUENCE [LARGE SCALE GENOMIC DNA]</scope>
    <source>
        <strain evidence="7 8">CCFEE 5935</strain>
    </source>
</reference>
<dbReference type="InterPro" id="IPR022091">
    <property type="entry name" value="TMF_TATA-bd"/>
</dbReference>
<keyword evidence="3 4" id="KW-0175">Coiled coil</keyword>
<keyword evidence="8" id="KW-1185">Reference proteome</keyword>
<feature type="compositionally biased region" description="Basic and acidic residues" evidence="5">
    <location>
        <begin position="282"/>
        <end position="301"/>
    </location>
</feature>
<dbReference type="EMBL" id="JAVRRT010000010">
    <property type="protein sequence ID" value="KAK5168070.1"/>
    <property type="molecule type" value="Genomic_DNA"/>
</dbReference>
<organism evidence="7 8">
    <name type="scientific">Saxophila tyrrhenica</name>
    <dbReference type="NCBI Taxonomy" id="1690608"/>
    <lineage>
        <taxon>Eukaryota</taxon>
        <taxon>Fungi</taxon>
        <taxon>Dikarya</taxon>
        <taxon>Ascomycota</taxon>
        <taxon>Pezizomycotina</taxon>
        <taxon>Dothideomycetes</taxon>
        <taxon>Dothideomycetidae</taxon>
        <taxon>Mycosphaerellales</taxon>
        <taxon>Extremaceae</taxon>
        <taxon>Saxophila</taxon>
    </lineage>
</organism>
<feature type="compositionally biased region" description="Polar residues" evidence="5">
    <location>
        <begin position="178"/>
        <end position="196"/>
    </location>
</feature>
<keyword evidence="2" id="KW-0333">Golgi apparatus</keyword>
<feature type="compositionally biased region" description="Basic and acidic residues" evidence="5">
    <location>
        <begin position="160"/>
        <end position="177"/>
    </location>
</feature>
<dbReference type="InterPro" id="IPR022092">
    <property type="entry name" value="TMF_DNA-bd"/>
</dbReference>
<feature type="compositionally biased region" description="Polar residues" evidence="5">
    <location>
        <begin position="46"/>
        <end position="63"/>
    </location>
</feature>
<dbReference type="InterPro" id="IPR052602">
    <property type="entry name" value="Growth_transcription_reg"/>
</dbReference>
<feature type="compositionally biased region" description="Polar residues" evidence="5">
    <location>
        <begin position="594"/>
        <end position="617"/>
    </location>
</feature>
<feature type="coiled-coil region" evidence="4">
    <location>
        <begin position="739"/>
        <end position="766"/>
    </location>
</feature>
<evidence type="ECO:0000256" key="4">
    <source>
        <dbReference type="SAM" id="Coils"/>
    </source>
</evidence>
<feature type="region of interest" description="Disordered" evidence="5">
    <location>
        <begin position="37"/>
        <end position="198"/>
    </location>
</feature>
<dbReference type="PANTHER" id="PTHR46515:SF1">
    <property type="entry name" value="TATA ELEMENT MODULATORY FACTOR"/>
    <property type="match status" value="1"/>
</dbReference>
<feature type="region of interest" description="Disordered" evidence="5">
    <location>
        <begin position="492"/>
        <end position="524"/>
    </location>
</feature>
<feature type="coiled-coil region" evidence="4">
    <location>
        <begin position="812"/>
        <end position="839"/>
    </location>
</feature>
<dbReference type="PANTHER" id="PTHR46515">
    <property type="entry name" value="TATA ELEMENT MODULATORY FACTOR TMF1"/>
    <property type="match status" value="1"/>
</dbReference>
<dbReference type="GO" id="GO:0005794">
    <property type="term" value="C:Golgi apparatus"/>
    <property type="evidence" value="ECO:0007669"/>
    <property type="project" value="UniProtKB-SubCell"/>
</dbReference>
<evidence type="ECO:0000256" key="5">
    <source>
        <dbReference type="SAM" id="MobiDB-lite"/>
    </source>
</evidence>
<dbReference type="Pfam" id="PF12329">
    <property type="entry name" value="TMF_DNA_bd"/>
    <property type="match status" value="1"/>
</dbReference>
<name>A0AAV9P8C5_9PEZI</name>
<sequence length="844" mass="92851">MASPSKQPAPAKKAAGWGSLLSGAVAGLESRLDTILANEEGGDGANATTKPTATLQRTESASGTLAPPKRKEERLAKATAVKTPAGSAVPSRTTTPDNERHSIQGRVSIDSGSRALPEVVEPTKTPETEKSTMQGPEELGKEGDIQPAEADTTPDAVPRPSEDSSRPSTDATRDDVSTRPSVDVSNGTSTALSSKSAADYEADLHVYMEKIDALQSKLKYLASATVAAAKAANASPETSAPEKELAKKDEQIALLMEEGEKLSKTELRHLQTIKKLRSQSTESEKAAVEARKKFEKTESDLRQRLRKAEQAERAASERNKVIAGIEKEVDELRKDREDAVALVKSLRGQLKEAKERAEKAESEVKEAATSEADRGRIAALENEVEDAQIEKKLAEDRAAAEIKRVKEDLEGQAQKSSVRELELKNEIGGLESRLEAMRSRAEDQGVDGNSGESNVQLLRQVETLQRQYSLAKENWEAIEASLNGRVVGLEKERDEVGRREAETRKRVREVGQRSRSIEDDLEERSREVRRLVDEMGSQKEAAAALQARLVDSQRVIEDLQAERDKQKKVWEVELQQKVEEERTKWMQGRGMQLRHQSPATNSRKMSTTDVNALNTSRRPGHRLASHDLAALHTDPSRPSSRRSPGLPPPRPGSTHVSSGRTPLERSSEVSPSLSRQESTVSLTPADIPPTPSFEINQFETDAFPEGEAEAPHTPEDGHTLADLLSTSTAPAAGPSVQLVERMSMLVRRLESEKASFKDEITHLSSQRDSARDEIVTLMREVDGKRSGEEKAGKLEGEMTQLKTRYDASLEMLGEREEEVEELRSDVKELKRLYRELAERKMGGS</sequence>
<feature type="region of interest" description="Disordered" evidence="5">
    <location>
        <begin position="351"/>
        <end position="373"/>
    </location>
</feature>
<dbReference type="GeneID" id="89927978"/>
<dbReference type="Pfam" id="PF12325">
    <property type="entry name" value="TMF_TATA_bd"/>
    <property type="match status" value="1"/>
</dbReference>
<dbReference type="RefSeq" id="XP_064657680.1">
    <property type="nucleotide sequence ID" value="XM_064803879.1"/>
</dbReference>
<feature type="compositionally biased region" description="Basic and acidic residues" evidence="5">
    <location>
        <begin position="709"/>
        <end position="719"/>
    </location>
</feature>
<dbReference type="AlphaFoldDB" id="A0AAV9P8C5"/>
<feature type="coiled-coil region" evidence="4">
    <location>
        <begin position="542"/>
        <end position="569"/>
    </location>
</feature>
<feature type="compositionally biased region" description="Polar residues" evidence="5">
    <location>
        <begin position="668"/>
        <end position="682"/>
    </location>
</feature>
<dbReference type="GO" id="GO:0005783">
    <property type="term" value="C:endoplasmic reticulum"/>
    <property type="evidence" value="ECO:0007669"/>
    <property type="project" value="TreeGrafter"/>
</dbReference>
<evidence type="ECO:0000256" key="3">
    <source>
        <dbReference type="ARBA" id="ARBA00023054"/>
    </source>
</evidence>
<evidence type="ECO:0000256" key="2">
    <source>
        <dbReference type="ARBA" id="ARBA00023034"/>
    </source>
</evidence>
<feature type="region of interest" description="Disordered" evidence="5">
    <location>
        <begin position="276"/>
        <end position="301"/>
    </location>
</feature>
<feature type="domain" description="TATA element modulatory factor 1 TATA binding" evidence="6">
    <location>
        <begin position="730"/>
        <end position="838"/>
    </location>
</feature>
<comment type="subcellular location">
    <subcellularLocation>
        <location evidence="1">Golgi apparatus</location>
    </subcellularLocation>
</comment>